<dbReference type="SMART" id="SM00530">
    <property type="entry name" value="HTH_XRE"/>
    <property type="match status" value="1"/>
</dbReference>
<dbReference type="PROSITE" id="PS50943">
    <property type="entry name" value="HTH_CROC1"/>
    <property type="match status" value="1"/>
</dbReference>
<accession>A0A2S6N3G3</accession>
<dbReference type="InterPro" id="IPR010982">
    <property type="entry name" value="Lambda_DNA-bd_dom_sf"/>
</dbReference>
<dbReference type="Gene3D" id="1.10.260.40">
    <property type="entry name" value="lambda repressor-like DNA-binding domains"/>
    <property type="match status" value="1"/>
</dbReference>
<organism evidence="2 3">
    <name type="scientific">Rhodoblastus sphagnicola</name>
    <dbReference type="NCBI Taxonomy" id="333368"/>
    <lineage>
        <taxon>Bacteria</taxon>
        <taxon>Pseudomonadati</taxon>
        <taxon>Pseudomonadota</taxon>
        <taxon>Alphaproteobacteria</taxon>
        <taxon>Hyphomicrobiales</taxon>
        <taxon>Rhodoblastaceae</taxon>
        <taxon>Rhodoblastus</taxon>
    </lineage>
</organism>
<gene>
    <name evidence="2" type="ORF">CCR94_16075</name>
</gene>
<dbReference type="OrthoDB" id="189170at2"/>
<evidence type="ECO:0000313" key="3">
    <source>
        <dbReference type="Proteomes" id="UP000239089"/>
    </source>
</evidence>
<proteinExistence type="predicted"/>
<dbReference type="InterPro" id="IPR001387">
    <property type="entry name" value="Cro/C1-type_HTH"/>
</dbReference>
<keyword evidence="3" id="KW-1185">Reference proteome</keyword>
<evidence type="ECO:0000313" key="2">
    <source>
        <dbReference type="EMBL" id="PPQ29117.1"/>
    </source>
</evidence>
<dbReference type="Pfam" id="PF01381">
    <property type="entry name" value="HTH_3"/>
    <property type="match status" value="1"/>
</dbReference>
<dbReference type="Proteomes" id="UP000239089">
    <property type="component" value="Unassembled WGS sequence"/>
</dbReference>
<dbReference type="RefSeq" id="WP_104508869.1">
    <property type="nucleotide sequence ID" value="NZ_JACIGC010000040.1"/>
</dbReference>
<feature type="domain" description="HTH cro/C1-type" evidence="1">
    <location>
        <begin position="15"/>
        <end position="70"/>
    </location>
</feature>
<reference evidence="2 3" key="1">
    <citation type="journal article" date="2018" name="Arch. Microbiol.">
        <title>New insights into the metabolic potential of the phototrophic purple bacterium Rhodopila globiformis DSM 161(T) from its draft genome sequence and evidence for a vanadium-dependent nitrogenase.</title>
        <authorList>
            <person name="Imhoff J.F."/>
            <person name="Rahn T."/>
            <person name="Kunzel S."/>
            <person name="Neulinger S.C."/>
        </authorList>
    </citation>
    <scope>NUCLEOTIDE SEQUENCE [LARGE SCALE GENOMIC DNA]</scope>
    <source>
        <strain evidence="2 3">DSM 16996</strain>
    </source>
</reference>
<comment type="caution">
    <text evidence="2">The sequence shown here is derived from an EMBL/GenBank/DDBJ whole genome shotgun (WGS) entry which is preliminary data.</text>
</comment>
<dbReference type="CDD" id="cd00093">
    <property type="entry name" value="HTH_XRE"/>
    <property type="match status" value="1"/>
</dbReference>
<name>A0A2S6N3G3_9HYPH</name>
<dbReference type="GO" id="GO:0003677">
    <property type="term" value="F:DNA binding"/>
    <property type="evidence" value="ECO:0007669"/>
    <property type="project" value="InterPro"/>
</dbReference>
<dbReference type="AlphaFoldDB" id="A0A2S6N3G3"/>
<protein>
    <recommendedName>
        <fullName evidence="1">HTH cro/C1-type domain-containing protein</fullName>
    </recommendedName>
</protein>
<dbReference type="SUPFAM" id="SSF47413">
    <property type="entry name" value="lambda repressor-like DNA-binding domains"/>
    <property type="match status" value="1"/>
</dbReference>
<dbReference type="EMBL" id="NHSJ01000098">
    <property type="protein sequence ID" value="PPQ29117.1"/>
    <property type="molecule type" value="Genomic_DNA"/>
</dbReference>
<evidence type="ECO:0000259" key="1">
    <source>
        <dbReference type="PROSITE" id="PS50943"/>
    </source>
</evidence>
<sequence length="87" mass="9588">MLVLNPIDVKVGECLQNTRLHLGLSFHELALAIGVSNACLLDFESGKTRIGADKLYDICRVLHVRPVAFFAWLPDKANATPKERDAA</sequence>